<accession>A0A2M7BRH7</accession>
<dbReference type="SMART" id="SM00855">
    <property type="entry name" value="PGAM"/>
    <property type="match status" value="1"/>
</dbReference>
<dbReference type="GO" id="GO:0005737">
    <property type="term" value="C:cytoplasm"/>
    <property type="evidence" value="ECO:0007669"/>
    <property type="project" value="TreeGrafter"/>
</dbReference>
<feature type="binding site" evidence="2">
    <location>
        <begin position="12"/>
        <end position="19"/>
    </location>
    <ligand>
        <name>substrate</name>
    </ligand>
</feature>
<dbReference type="AlphaFoldDB" id="A0A2M7BRH7"/>
<proteinExistence type="predicted"/>
<dbReference type="CDD" id="cd07067">
    <property type="entry name" value="HP_PGM_like"/>
    <property type="match status" value="1"/>
</dbReference>
<dbReference type="Proteomes" id="UP000230119">
    <property type="component" value="Unassembled WGS sequence"/>
</dbReference>
<dbReference type="EMBL" id="PEVA01000187">
    <property type="protein sequence ID" value="PIV08094.1"/>
    <property type="molecule type" value="Genomic_DNA"/>
</dbReference>
<feature type="active site" description="Tele-phosphohistidine intermediate" evidence="1">
    <location>
        <position position="13"/>
    </location>
</feature>
<gene>
    <name evidence="3" type="ORF">COS52_04515</name>
</gene>
<name>A0A2M7BRH7_9BACT</name>
<protein>
    <submittedName>
        <fullName evidence="3">Histidine phosphatase family protein</fullName>
    </submittedName>
</protein>
<evidence type="ECO:0000256" key="1">
    <source>
        <dbReference type="PIRSR" id="PIRSR613078-1"/>
    </source>
</evidence>
<comment type="caution">
    <text evidence="3">The sequence shown here is derived from an EMBL/GenBank/DDBJ whole genome shotgun (WGS) entry which is preliminary data.</text>
</comment>
<dbReference type="PANTHER" id="PTHR48100:SF1">
    <property type="entry name" value="HISTIDINE PHOSPHATASE FAMILY PROTEIN-RELATED"/>
    <property type="match status" value="1"/>
</dbReference>
<dbReference type="GO" id="GO:0016791">
    <property type="term" value="F:phosphatase activity"/>
    <property type="evidence" value="ECO:0007669"/>
    <property type="project" value="TreeGrafter"/>
</dbReference>
<sequence length="203" mass="23319">MTSQYCTIYLVRHGETYGNVDQIIQGHSDVPLTEKGEQQACERRSNLKHICFSKVYSSDLIRAHRTAEILNLERKCVHQTTKLLRERYFGSYEGKKQEEGRRMELWNLLDSYAQYKHSHISEAGIETNEQMVSRGFSFLREVSLVHLGETILVVSHSGLMRVLLVYLGYAQPSQFIHGSSAAIQNLAYIKLECDGVEFEVKET</sequence>
<dbReference type="SUPFAM" id="SSF53254">
    <property type="entry name" value="Phosphoglycerate mutase-like"/>
    <property type="match status" value="1"/>
</dbReference>
<dbReference type="Pfam" id="PF00300">
    <property type="entry name" value="His_Phos_1"/>
    <property type="match status" value="1"/>
</dbReference>
<dbReference type="PANTHER" id="PTHR48100">
    <property type="entry name" value="BROAD-SPECIFICITY PHOSPHATASE YOR283W-RELATED"/>
    <property type="match status" value="1"/>
</dbReference>
<dbReference type="Gene3D" id="3.40.50.1240">
    <property type="entry name" value="Phosphoglycerate mutase-like"/>
    <property type="match status" value="1"/>
</dbReference>
<dbReference type="InterPro" id="IPR013078">
    <property type="entry name" value="His_Pase_superF_clade-1"/>
</dbReference>
<dbReference type="InterPro" id="IPR050275">
    <property type="entry name" value="PGM_Phosphatase"/>
</dbReference>
<evidence type="ECO:0000256" key="2">
    <source>
        <dbReference type="PIRSR" id="PIRSR613078-2"/>
    </source>
</evidence>
<evidence type="ECO:0000313" key="4">
    <source>
        <dbReference type="Proteomes" id="UP000230119"/>
    </source>
</evidence>
<organism evidence="3 4">
    <name type="scientific">Candidatus Roizmanbacteria bacterium CG03_land_8_20_14_0_80_39_12</name>
    <dbReference type="NCBI Taxonomy" id="1974847"/>
    <lineage>
        <taxon>Bacteria</taxon>
        <taxon>Candidatus Roizmaniibacteriota</taxon>
    </lineage>
</organism>
<dbReference type="InterPro" id="IPR029033">
    <property type="entry name" value="His_PPase_superfam"/>
</dbReference>
<evidence type="ECO:0000313" key="3">
    <source>
        <dbReference type="EMBL" id="PIV08094.1"/>
    </source>
</evidence>
<feature type="binding site" evidence="2">
    <location>
        <position position="62"/>
    </location>
    <ligand>
        <name>substrate</name>
    </ligand>
</feature>
<reference evidence="4" key="1">
    <citation type="submission" date="2017-09" db="EMBL/GenBank/DDBJ databases">
        <title>Depth-based differentiation of microbial function through sediment-hosted aquifers and enrichment of novel symbionts in the deep terrestrial subsurface.</title>
        <authorList>
            <person name="Probst A.J."/>
            <person name="Ladd B."/>
            <person name="Jarett J.K."/>
            <person name="Geller-Mcgrath D.E."/>
            <person name="Sieber C.M.K."/>
            <person name="Emerson J.B."/>
            <person name="Anantharaman K."/>
            <person name="Thomas B.C."/>
            <person name="Malmstrom R."/>
            <person name="Stieglmeier M."/>
            <person name="Klingl A."/>
            <person name="Woyke T."/>
            <person name="Ryan C.M."/>
            <person name="Banfield J.F."/>
        </authorList>
    </citation>
    <scope>NUCLEOTIDE SEQUENCE [LARGE SCALE GENOMIC DNA]</scope>
</reference>
<feature type="active site" description="Proton donor/acceptor" evidence="1">
    <location>
        <position position="86"/>
    </location>
</feature>